<evidence type="ECO:0000256" key="5">
    <source>
        <dbReference type="SAM" id="Phobius"/>
    </source>
</evidence>
<feature type="transmembrane region" description="Helical" evidence="5">
    <location>
        <begin position="332"/>
        <end position="350"/>
    </location>
</feature>
<dbReference type="PANTHER" id="PTHR10846:SF8">
    <property type="entry name" value="INNER MEMBRANE PROTEIN YRBG"/>
    <property type="match status" value="1"/>
</dbReference>
<keyword evidence="4 5" id="KW-0472">Membrane</keyword>
<feature type="domain" description="Sodium/calcium exchanger membrane region" evidence="6">
    <location>
        <begin position="177"/>
        <end position="316"/>
    </location>
</feature>
<dbReference type="EMBL" id="QJUP01000007">
    <property type="protein sequence ID" value="TBU97894.1"/>
    <property type="molecule type" value="Genomic_DNA"/>
</dbReference>
<evidence type="ECO:0000256" key="4">
    <source>
        <dbReference type="ARBA" id="ARBA00023136"/>
    </source>
</evidence>
<evidence type="ECO:0000313" key="7">
    <source>
        <dbReference type="EMBL" id="TBU97894.1"/>
    </source>
</evidence>
<sequence length="353" mass="37292">MSMFVFLHLALGLTLIIAGNEMTTAALARLGARLGKAWPADSNALLALNNTAPLLVVSVTAILKGHDDLALGSVLGGHIANLLAVLGGSALLAPLLIPARLLRVELPSLFGALLLAFVLAQDGTLGRLDASLLLLGSLAYILLRRRASPRLPTDARNAGGENGGIRQRRRTWLLGPLQLLLGITLLCSGADFLVDGVRDAAQLLGLSDLLSGLTLLALLTSIPLLLNICAGLLRGRRDTAAGHITTACIINLLGTLGLAALLSPQPLSISPNALDIDFPVMLMATLAVLMIFCAGKLPRWLGLLLLGHYAAYILYLALFATGRPQLERLGEIMFHYALPLTALALAIHLWRSR</sequence>
<reference evidence="7 8" key="1">
    <citation type="submission" date="2018-06" db="EMBL/GenBank/DDBJ databases">
        <title>Three novel Pseudomonas species isolated from symptomatic oak.</title>
        <authorList>
            <person name="Bueno-Gonzalez V."/>
            <person name="Brady C."/>
        </authorList>
    </citation>
    <scope>NUCLEOTIDE SEQUENCE [LARGE SCALE GENOMIC DNA]</scope>
    <source>
        <strain evidence="7 8">P17C</strain>
    </source>
</reference>
<dbReference type="GO" id="GO:0005886">
    <property type="term" value="C:plasma membrane"/>
    <property type="evidence" value="ECO:0007669"/>
    <property type="project" value="TreeGrafter"/>
</dbReference>
<keyword evidence="8" id="KW-1185">Reference proteome</keyword>
<feature type="transmembrane region" description="Helical" evidence="5">
    <location>
        <begin position="75"/>
        <end position="97"/>
    </location>
</feature>
<proteinExistence type="predicted"/>
<dbReference type="Gene3D" id="1.20.1420.30">
    <property type="entry name" value="NCX, central ion-binding region"/>
    <property type="match status" value="2"/>
</dbReference>
<evidence type="ECO:0000313" key="8">
    <source>
        <dbReference type="Proteomes" id="UP000292639"/>
    </source>
</evidence>
<dbReference type="OrthoDB" id="9794225at2"/>
<feature type="transmembrane region" description="Helical" evidence="5">
    <location>
        <begin position="213"/>
        <end position="233"/>
    </location>
</feature>
<evidence type="ECO:0000256" key="1">
    <source>
        <dbReference type="ARBA" id="ARBA00004141"/>
    </source>
</evidence>
<organism evidence="7 8">
    <name type="scientific">Stutzerimonas kirkiae</name>
    <dbReference type="NCBI Taxonomy" id="2211392"/>
    <lineage>
        <taxon>Bacteria</taxon>
        <taxon>Pseudomonadati</taxon>
        <taxon>Pseudomonadota</taxon>
        <taxon>Gammaproteobacteria</taxon>
        <taxon>Pseudomonadales</taxon>
        <taxon>Pseudomonadaceae</taxon>
        <taxon>Stutzerimonas</taxon>
    </lineage>
</organism>
<dbReference type="GO" id="GO:0006874">
    <property type="term" value="P:intracellular calcium ion homeostasis"/>
    <property type="evidence" value="ECO:0007669"/>
    <property type="project" value="TreeGrafter"/>
</dbReference>
<dbReference type="RefSeq" id="WP_131183647.1">
    <property type="nucleotide sequence ID" value="NZ_QJUO01000005.1"/>
</dbReference>
<evidence type="ECO:0000259" key="6">
    <source>
        <dbReference type="Pfam" id="PF01699"/>
    </source>
</evidence>
<comment type="caution">
    <text evidence="7">The sequence shown here is derived from an EMBL/GenBank/DDBJ whole genome shotgun (WGS) entry which is preliminary data.</text>
</comment>
<dbReference type="AlphaFoldDB" id="A0A4Q9RAS6"/>
<keyword evidence="2 5" id="KW-0812">Transmembrane</keyword>
<dbReference type="InterPro" id="IPR004837">
    <property type="entry name" value="NaCa_Exmemb"/>
</dbReference>
<accession>A0A4Q9RAS6</accession>
<feature type="domain" description="Sodium/calcium exchanger membrane region" evidence="6">
    <location>
        <begin position="6"/>
        <end position="143"/>
    </location>
</feature>
<feature type="transmembrane region" description="Helical" evidence="5">
    <location>
        <begin position="301"/>
        <end position="320"/>
    </location>
</feature>
<feature type="transmembrane region" description="Helical" evidence="5">
    <location>
        <begin position="109"/>
        <end position="142"/>
    </location>
</feature>
<dbReference type="GO" id="GO:0005262">
    <property type="term" value="F:calcium channel activity"/>
    <property type="evidence" value="ECO:0007669"/>
    <property type="project" value="TreeGrafter"/>
</dbReference>
<dbReference type="Pfam" id="PF01699">
    <property type="entry name" value="Na_Ca_ex"/>
    <property type="match status" value="2"/>
</dbReference>
<feature type="transmembrane region" description="Helical" evidence="5">
    <location>
        <begin position="240"/>
        <end position="264"/>
    </location>
</feature>
<feature type="transmembrane region" description="Helical" evidence="5">
    <location>
        <begin position="172"/>
        <end position="193"/>
    </location>
</feature>
<dbReference type="InterPro" id="IPR044880">
    <property type="entry name" value="NCX_ion-bd_dom_sf"/>
</dbReference>
<feature type="transmembrane region" description="Helical" evidence="5">
    <location>
        <begin position="276"/>
        <end position="294"/>
    </location>
</feature>
<dbReference type="PANTHER" id="PTHR10846">
    <property type="entry name" value="SODIUM/POTASSIUM/CALCIUM EXCHANGER"/>
    <property type="match status" value="1"/>
</dbReference>
<dbReference type="GO" id="GO:0008273">
    <property type="term" value="F:calcium, potassium:sodium antiporter activity"/>
    <property type="evidence" value="ECO:0007669"/>
    <property type="project" value="TreeGrafter"/>
</dbReference>
<comment type="subcellular location">
    <subcellularLocation>
        <location evidence="1">Membrane</location>
        <topology evidence="1">Multi-pass membrane protein</topology>
    </subcellularLocation>
</comment>
<evidence type="ECO:0000256" key="3">
    <source>
        <dbReference type="ARBA" id="ARBA00022989"/>
    </source>
</evidence>
<dbReference type="Proteomes" id="UP000292639">
    <property type="component" value="Unassembled WGS sequence"/>
</dbReference>
<evidence type="ECO:0000256" key="2">
    <source>
        <dbReference type="ARBA" id="ARBA00022692"/>
    </source>
</evidence>
<keyword evidence="3 5" id="KW-1133">Transmembrane helix</keyword>
<dbReference type="InterPro" id="IPR004481">
    <property type="entry name" value="K/Na/Ca-exchanger"/>
</dbReference>
<gene>
    <name evidence="7" type="ORF">DNJ96_07155</name>
</gene>
<name>A0A4Q9RAS6_9GAMM</name>
<protein>
    <submittedName>
        <fullName evidence="7">Sodium:calcium antiporter</fullName>
    </submittedName>
</protein>